<name>A0A084VW81_ANOSI</name>
<evidence type="ECO:0000313" key="3">
    <source>
        <dbReference type="EnsemblMetazoa" id="ASIC009909-PA"/>
    </source>
</evidence>
<accession>A0A084VW81</accession>
<evidence type="ECO:0000313" key="2">
    <source>
        <dbReference type="EMBL" id="KFB42225.1"/>
    </source>
</evidence>
<dbReference type="EMBL" id="KE525172">
    <property type="protein sequence ID" value="KFB42225.1"/>
    <property type="molecule type" value="Genomic_DNA"/>
</dbReference>
<feature type="compositionally biased region" description="Basic and acidic residues" evidence="1">
    <location>
        <begin position="57"/>
        <end position="66"/>
    </location>
</feature>
<dbReference type="VEuPathDB" id="VectorBase:ASIC009909"/>
<dbReference type="EnsemblMetazoa" id="ASIC009909-RA">
    <property type="protein sequence ID" value="ASIC009909-PA"/>
    <property type="gene ID" value="ASIC009909"/>
</dbReference>
<sequence length="66" mass="7419">MHPPTRLDQLDVSVVTQCVSHARSSIDGRPGRRRTWWNRHDGTIQQPRPTTPVLDGCLRKTADSGT</sequence>
<feature type="region of interest" description="Disordered" evidence="1">
    <location>
        <begin position="40"/>
        <end position="66"/>
    </location>
</feature>
<proteinExistence type="predicted"/>
<organism evidence="2">
    <name type="scientific">Anopheles sinensis</name>
    <name type="common">Mosquito</name>
    <dbReference type="NCBI Taxonomy" id="74873"/>
    <lineage>
        <taxon>Eukaryota</taxon>
        <taxon>Metazoa</taxon>
        <taxon>Ecdysozoa</taxon>
        <taxon>Arthropoda</taxon>
        <taxon>Hexapoda</taxon>
        <taxon>Insecta</taxon>
        <taxon>Pterygota</taxon>
        <taxon>Neoptera</taxon>
        <taxon>Endopterygota</taxon>
        <taxon>Diptera</taxon>
        <taxon>Nematocera</taxon>
        <taxon>Culicoidea</taxon>
        <taxon>Culicidae</taxon>
        <taxon>Anophelinae</taxon>
        <taxon>Anopheles</taxon>
    </lineage>
</organism>
<evidence type="ECO:0000313" key="4">
    <source>
        <dbReference type="Proteomes" id="UP000030765"/>
    </source>
</evidence>
<dbReference type="Proteomes" id="UP000030765">
    <property type="component" value="Unassembled WGS sequence"/>
</dbReference>
<keyword evidence="4" id="KW-1185">Reference proteome</keyword>
<gene>
    <name evidence="2" type="ORF">ZHAS_00009909</name>
</gene>
<dbReference type="AlphaFoldDB" id="A0A084VW81"/>
<dbReference type="EMBL" id="ATLV01017500">
    <property type="status" value="NOT_ANNOTATED_CDS"/>
    <property type="molecule type" value="Genomic_DNA"/>
</dbReference>
<reference evidence="2 4" key="1">
    <citation type="journal article" date="2014" name="BMC Genomics">
        <title>Genome sequence of Anopheles sinensis provides insight into genetics basis of mosquito competence for malaria parasites.</title>
        <authorList>
            <person name="Zhou D."/>
            <person name="Zhang D."/>
            <person name="Ding G."/>
            <person name="Shi L."/>
            <person name="Hou Q."/>
            <person name="Ye Y."/>
            <person name="Xu Y."/>
            <person name="Zhou H."/>
            <person name="Xiong C."/>
            <person name="Li S."/>
            <person name="Yu J."/>
            <person name="Hong S."/>
            <person name="Yu X."/>
            <person name="Zou P."/>
            <person name="Chen C."/>
            <person name="Chang X."/>
            <person name="Wang W."/>
            <person name="Lv Y."/>
            <person name="Sun Y."/>
            <person name="Ma L."/>
            <person name="Shen B."/>
            <person name="Zhu C."/>
        </authorList>
    </citation>
    <scope>NUCLEOTIDE SEQUENCE [LARGE SCALE GENOMIC DNA]</scope>
</reference>
<reference evidence="3" key="2">
    <citation type="submission" date="2020-05" db="UniProtKB">
        <authorList>
            <consortium name="EnsemblMetazoa"/>
        </authorList>
    </citation>
    <scope>IDENTIFICATION</scope>
</reference>
<protein>
    <submittedName>
        <fullName evidence="2 3">Uncharacterized protein</fullName>
    </submittedName>
</protein>
<evidence type="ECO:0000256" key="1">
    <source>
        <dbReference type="SAM" id="MobiDB-lite"/>
    </source>
</evidence>